<evidence type="ECO:0000256" key="6">
    <source>
        <dbReference type="ARBA" id="ARBA00023015"/>
    </source>
</evidence>
<feature type="domain" description="BED-type" evidence="12">
    <location>
        <begin position="39"/>
        <end position="95"/>
    </location>
</feature>
<comment type="subcellular location">
    <subcellularLocation>
        <location evidence="1">Nucleus</location>
    </subcellularLocation>
</comment>
<dbReference type="GO" id="GO:0005634">
    <property type="term" value="C:nucleus"/>
    <property type="evidence" value="ECO:0007669"/>
    <property type="project" value="UniProtKB-SubCell"/>
</dbReference>
<evidence type="ECO:0000256" key="3">
    <source>
        <dbReference type="ARBA" id="ARBA00022723"/>
    </source>
</evidence>
<evidence type="ECO:0000256" key="5">
    <source>
        <dbReference type="ARBA" id="ARBA00022833"/>
    </source>
</evidence>
<evidence type="ECO:0000313" key="14">
    <source>
        <dbReference type="Proteomes" id="UP001151287"/>
    </source>
</evidence>
<dbReference type="Pfam" id="PF14372">
    <property type="entry name" value="hAT-like_RNase-H"/>
    <property type="match status" value="1"/>
</dbReference>
<evidence type="ECO:0000256" key="7">
    <source>
        <dbReference type="ARBA" id="ARBA00023125"/>
    </source>
</evidence>
<dbReference type="PROSITE" id="PS50808">
    <property type="entry name" value="ZF_BED"/>
    <property type="match status" value="1"/>
</dbReference>
<keyword evidence="3" id="KW-0479">Metal-binding</keyword>
<evidence type="ECO:0000256" key="9">
    <source>
        <dbReference type="ARBA" id="ARBA00023242"/>
    </source>
</evidence>
<gene>
    <name evidence="13" type="ORF">LUZ63_000439</name>
</gene>
<evidence type="ECO:0000256" key="8">
    <source>
        <dbReference type="ARBA" id="ARBA00023163"/>
    </source>
</evidence>
<feature type="region of interest" description="Disordered" evidence="11">
    <location>
        <begin position="1"/>
        <end position="38"/>
    </location>
</feature>
<proteinExistence type="predicted"/>
<dbReference type="AlphaFoldDB" id="A0A9Q0CV16"/>
<dbReference type="GO" id="GO:0003677">
    <property type="term" value="F:DNA binding"/>
    <property type="evidence" value="ECO:0007669"/>
    <property type="project" value="UniProtKB-KW"/>
</dbReference>
<dbReference type="InterPro" id="IPR052035">
    <property type="entry name" value="ZnF_BED_domain_contain"/>
</dbReference>
<dbReference type="SMART" id="SM00614">
    <property type="entry name" value="ZnF_BED"/>
    <property type="match status" value="1"/>
</dbReference>
<comment type="caution">
    <text evidence="13">The sequence shown here is derived from an EMBL/GenBank/DDBJ whole genome shotgun (WGS) entry which is preliminary data.</text>
</comment>
<dbReference type="InterPro" id="IPR008906">
    <property type="entry name" value="HATC_C_dom"/>
</dbReference>
<dbReference type="OrthoDB" id="1935496at2759"/>
<reference evidence="13" key="1">
    <citation type="journal article" date="2022" name="Cell">
        <title>Repeat-based holocentromeres influence genome architecture and karyotype evolution.</title>
        <authorList>
            <person name="Hofstatter P.G."/>
            <person name="Thangavel G."/>
            <person name="Lux T."/>
            <person name="Neumann P."/>
            <person name="Vondrak T."/>
            <person name="Novak P."/>
            <person name="Zhang M."/>
            <person name="Costa L."/>
            <person name="Castellani M."/>
            <person name="Scott A."/>
            <person name="Toegelov H."/>
            <person name="Fuchs J."/>
            <person name="Mata-Sucre Y."/>
            <person name="Dias Y."/>
            <person name="Vanzela A.L.L."/>
            <person name="Huettel B."/>
            <person name="Almeida C.C.S."/>
            <person name="Simkova H."/>
            <person name="Souza G."/>
            <person name="Pedrosa-Harand A."/>
            <person name="Macas J."/>
            <person name="Mayer K.F.X."/>
            <person name="Houben A."/>
            <person name="Marques A."/>
        </authorList>
    </citation>
    <scope>NUCLEOTIDE SEQUENCE</scope>
    <source>
        <strain evidence="13">RhyBre1mFocal</strain>
    </source>
</reference>
<dbReference type="Pfam" id="PF02892">
    <property type="entry name" value="zf-BED"/>
    <property type="match status" value="1"/>
</dbReference>
<keyword evidence="8" id="KW-0804">Transcription</keyword>
<evidence type="ECO:0000256" key="4">
    <source>
        <dbReference type="ARBA" id="ARBA00022771"/>
    </source>
</evidence>
<keyword evidence="5" id="KW-0862">Zinc</keyword>
<sequence length="691" mass="79342">MPLGLDGESLEQIEQTQNNSNANDPNPPPNPSKAKSSRKFRSKVWNDFERVDLPDGSYNAKCKHCKMILSAGGSKGTSHLKYHLNRSCLPYKKAMRQKDDVHQKLLKVSEFQGNNTVKVECFEFDQEKSRKDYAKAVAAHEYPFCMADHHFFRVFIKNLQPKFRLNKRNTIRSDCVKLYKEEKENLYNVLDKLNCRVSLTTDMWTSSNVKGFLCLTCHYIDDHWRLQKRILNFVPVESPHTSEHLCSVITDKLFDWNIDKKLFSIVLDNCTTNDALVREMLSILKPKNTLPVSGNLFHVRCGAHILNLIVQEGLDSLKGVIHSVRETVKYVRSSQARIERFEKVSQQVRAPQTKLFLDVPTRWNSTYLMLVNALKFREAFSRLAVLDRDYKHAPSDEDWSNVDVVSECLQIFYDTTIKISGTKYPTLNLFFNEYCEVYLSLQNWLSSDHSFIVNMATRMFEKFQKYWHISSVLLAIASILDPRCKLKSVEFYFRQMYNQPGEVETNLNRVKSCLNILFNEYLVLDSKFQKRSNGLRSSNKQCADSSSAGSSKKLCTNMRRGLAMFIEESMTSESTKSELDMYLEERNVPGLDDDGFDILAWWKCNGPKYPVLSQLVRDLLGVPVSTVASESAFSTGGRILNDYRTSLKDDVLEALICTQDWLRALAIDEGATEDGALMSLSESVCVDEEID</sequence>
<keyword evidence="4 10" id="KW-0863">Zinc-finger</keyword>
<keyword evidence="9" id="KW-0539">Nucleus</keyword>
<evidence type="ECO:0000256" key="11">
    <source>
        <dbReference type="SAM" id="MobiDB-lite"/>
    </source>
</evidence>
<keyword evidence="6" id="KW-0805">Transcription regulation</keyword>
<dbReference type="InterPro" id="IPR003656">
    <property type="entry name" value="Znf_BED"/>
</dbReference>
<dbReference type="SUPFAM" id="SSF57667">
    <property type="entry name" value="beta-beta-alpha zinc fingers"/>
    <property type="match status" value="1"/>
</dbReference>
<dbReference type="SUPFAM" id="SSF53098">
    <property type="entry name" value="Ribonuclease H-like"/>
    <property type="match status" value="1"/>
</dbReference>
<dbReference type="PANTHER" id="PTHR46481:SF11">
    <property type="entry name" value="ZINC FINGER BED DOMAIN-CONTAINING PROTEIN RICESLEEPER 2-LIKE"/>
    <property type="match status" value="1"/>
</dbReference>
<dbReference type="Proteomes" id="UP001151287">
    <property type="component" value="Unassembled WGS sequence"/>
</dbReference>
<protein>
    <recommendedName>
        <fullName evidence="12">BED-type domain-containing protein</fullName>
    </recommendedName>
</protein>
<dbReference type="GO" id="GO:0046983">
    <property type="term" value="F:protein dimerization activity"/>
    <property type="evidence" value="ECO:0007669"/>
    <property type="project" value="InterPro"/>
</dbReference>
<keyword evidence="14" id="KW-1185">Reference proteome</keyword>
<organism evidence="13 14">
    <name type="scientific">Rhynchospora breviuscula</name>
    <dbReference type="NCBI Taxonomy" id="2022672"/>
    <lineage>
        <taxon>Eukaryota</taxon>
        <taxon>Viridiplantae</taxon>
        <taxon>Streptophyta</taxon>
        <taxon>Embryophyta</taxon>
        <taxon>Tracheophyta</taxon>
        <taxon>Spermatophyta</taxon>
        <taxon>Magnoliopsida</taxon>
        <taxon>Liliopsida</taxon>
        <taxon>Poales</taxon>
        <taxon>Cyperaceae</taxon>
        <taxon>Cyperoideae</taxon>
        <taxon>Rhynchosporeae</taxon>
        <taxon>Rhynchospora</taxon>
    </lineage>
</organism>
<evidence type="ECO:0000256" key="10">
    <source>
        <dbReference type="PROSITE-ProRule" id="PRU00027"/>
    </source>
</evidence>
<accession>A0A9Q0CV16</accession>
<dbReference type="EMBL" id="JAMQYH010000001">
    <property type="protein sequence ID" value="KAJ1700660.1"/>
    <property type="molecule type" value="Genomic_DNA"/>
</dbReference>
<dbReference type="PANTHER" id="PTHR46481">
    <property type="entry name" value="ZINC FINGER BED DOMAIN-CONTAINING PROTEIN 4"/>
    <property type="match status" value="1"/>
</dbReference>
<comment type="subunit">
    <text evidence="2">Homodimer.</text>
</comment>
<evidence type="ECO:0000259" key="12">
    <source>
        <dbReference type="PROSITE" id="PS50808"/>
    </source>
</evidence>
<dbReference type="GO" id="GO:0008270">
    <property type="term" value="F:zinc ion binding"/>
    <property type="evidence" value="ECO:0007669"/>
    <property type="project" value="UniProtKB-KW"/>
</dbReference>
<dbReference type="Pfam" id="PF05699">
    <property type="entry name" value="Dimer_Tnp_hAT"/>
    <property type="match status" value="1"/>
</dbReference>
<evidence type="ECO:0000256" key="2">
    <source>
        <dbReference type="ARBA" id="ARBA00011738"/>
    </source>
</evidence>
<evidence type="ECO:0000256" key="1">
    <source>
        <dbReference type="ARBA" id="ARBA00004123"/>
    </source>
</evidence>
<dbReference type="InterPro" id="IPR025525">
    <property type="entry name" value="hAT-like_transposase_RNase-H"/>
</dbReference>
<name>A0A9Q0CV16_9POAL</name>
<evidence type="ECO:0000313" key="13">
    <source>
        <dbReference type="EMBL" id="KAJ1700660.1"/>
    </source>
</evidence>
<dbReference type="InterPro" id="IPR036236">
    <property type="entry name" value="Znf_C2H2_sf"/>
</dbReference>
<keyword evidence="7" id="KW-0238">DNA-binding</keyword>
<dbReference type="InterPro" id="IPR012337">
    <property type="entry name" value="RNaseH-like_sf"/>
</dbReference>